<feature type="transmembrane region" description="Helical" evidence="1">
    <location>
        <begin position="157"/>
        <end position="177"/>
    </location>
</feature>
<feature type="transmembrane region" description="Helical" evidence="1">
    <location>
        <begin position="189"/>
        <end position="209"/>
    </location>
</feature>
<feature type="transmembrane region" description="Helical" evidence="1">
    <location>
        <begin position="39"/>
        <end position="72"/>
    </location>
</feature>
<feature type="transmembrane region" description="Helical" evidence="1">
    <location>
        <begin position="115"/>
        <end position="137"/>
    </location>
</feature>
<evidence type="ECO:0000313" key="2">
    <source>
        <dbReference type="EMBL" id="HIX82223.1"/>
    </source>
</evidence>
<feature type="non-terminal residue" evidence="2">
    <location>
        <position position="1"/>
    </location>
</feature>
<evidence type="ECO:0000256" key="1">
    <source>
        <dbReference type="SAM" id="Phobius"/>
    </source>
</evidence>
<feature type="transmembrane region" description="Helical" evidence="1">
    <location>
        <begin position="15"/>
        <end position="32"/>
    </location>
</feature>
<organism evidence="2 3">
    <name type="scientific">Candidatus Erysipelatoclostridium merdavium</name>
    <dbReference type="NCBI Taxonomy" id="2838566"/>
    <lineage>
        <taxon>Bacteria</taxon>
        <taxon>Bacillati</taxon>
        <taxon>Bacillota</taxon>
        <taxon>Erysipelotrichia</taxon>
        <taxon>Erysipelotrichales</taxon>
        <taxon>Erysipelotrichales incertae sedis</taxon>
    </lineage>
</organism>
<proteinExistence type="predicted"/>
<feature type="transmembrane region" description="Helical" evidence="1">
    <location>
        <begin position="84"/>
        <end position="103"/>
    </location>
</feature>
<keyword evidence="1" id="KW-0812">Transmembrane</keyword>
<dbReference type="EMBL" id="DXET01000219">
    <property type="protein sequence ID" value="HIX82223.1"/>
    <property type="molecule type" value="Genomic_DNA"/>
</dbReference>
<gene>
    <name evidence="2" type="ORF">H9980_09685</name>
</gene>
<name>A0A9D1XMI1_9FIRM</name>
<dbReference type="InterPro" id="IPR049458">
    <property type="entry name" value="EpsG-like"/>
</dbReference>
<evidence type="ECO:0000313" key="3">
    <source>
        <dbReference type="Proteomes" id="UP000886724"/>
    </source>
</evidence>
<reference evidence="2" key="2">
    <citation type="submission" date="2021-04" db="EMBL/GenBank/DDBJ databases">
        <authorList>
            <person name="Gilroy R."/>
        </authorList>
    </citation>
    <scope>NUCLEOTIDE SEQUENCE</scope>
    <source>
        <strain evidence="2">ChiGjej1B1-14440</strain>
    </source>
</reference>
<sequence>VVNTIVKTIGFSTQSFLMFYAIITVGIYLWFIRKYSDNIWLSVFLFFTMGCYTFTMAAIKQCVAVAFCLVATDRYLQNKKISFVLWVLIASTFHPYSLMYLIIPLLNFEPWSGKTYLFLLIFLIIGLSLQPLLGTVVDITTMLGEEYDATTFTGEGINIFRLAVVWVPVVISFFTRRYLRVNNSKVDNIILNLTILNAEIMFIGLFGTANYFGRLANYFLIFQALCLPHLFKAFNETSRKLITSACIIGFLLYFYYANVINQNFDSSFNFISFVDYFRTLIGRFI</sequence>
<reference evidence="2" key="1">
    <citation type="journal article" date="2021" name="PeerJ">
        <title>Extensive microbial diversity within the chicken gut microbiome revealed by metagenomics and culture.</title>
        <authorList>
            <person name="Gilroy R."/>
            <person name="Ravi A."/>
            <person name="Getino M."/>
            <person name="Pursley I."/>
            <person name="Horton D.L."/>
            <person name="Alikhan N.F."/>
            <person name="Baker D."/>
            <person name="Gharbi K."/>
            <person name="Hall N."/>
            <person name="Watson M."/>
            <person name="Adriaenssens E.M."/>
            <person name="Foster-Nyarko E."/>
            <person name="Jarju S."/>
            <person name="Secka A."/>
            <person name="Antonio M."/>
            <person name="Oren A."/>
            <person name="Chaudhuri R.R."/>
            <person name="La Ragione R."/>
            <person name="Hildebrand F."/>
            <person name="Pallen M.J."/>
        </authorList>
    </citation>
    <scope>NUCLEOTIDE SEQUENCE</scope>
    <source>
        <strain evidence="2">ChiGjej1B1-14440</strain>
    </source>
</reference>
<keyword evidence="1" id="KW-1133">Transmembrane helix</keyword>
<dbReference type="AlphaFoldDB" id="A0A9D1XMI1"/>
<protein>
    <submittedName>
        <fullName evidence="2">EpsG family protein</fullName>
    </submittedName>
</protein>
<feature type="transmembrane region" description="Helical" evidence="1">
    <location>
        <begin position="241"/>
        <end position="260"/>
    </location>
</feature>
<accession>A0A9D1XMI1</accession>
<keyword evidence="1" id="KW-0472">Membrane</keyword>
<dbReference type="Pfam" id="PF14897">
    <property type="entry name" value="EpsG"/>
    <property type="match status" value="1"/>
</dbReference>
<comment type="caution">
    <text evidence="2">The sequence shown here is derived from an EMBL/GenBank/DDBJ whole genome shotgun (WGS) entry which is preliminary data.</text>
</comment>
<dbReference type="Proteomes" id="UP000886724">
    <property type="component" value="Unassembled WGS sequence"/>
</dbReference>